<evidence type="ECO:0000256" key="1">
    <source>
        <dbReference type="SAM" id="Phobius"/>
    </source>
</evidence>
<name>A0AAU9K7P4_9CILI</name>
<comment type="caution">
    <text evidence="2">The sequence shown here is derived from an EMBL/GenBank/DDBJ whole genome shotgun (WGS) entry which is preliminary data.</text>
</comment>
<keyword evidence="1" id="KW-0812">Transmembrane</keyword>
<reference evidence="2" key="1">
    <citation type="submission" date="2021-09" db="EMBL/GenBank/DDBJ databases">
        <authorList>
            <consortium name="AG Swart"/>
            <person name="Singh M."/>
            <person name="Singh A."/>
            <person name="Seah K."/>
            <person name="Emmerich C."/>
        </authorList>
    </citation>
    <scope>NUCLEOTIDE SEQUENCE</scope>
    <source>
        <strain evidence="2">ATCC30299</strain>
    </source>
</reference>
<dbReference type="AlphaFoldDB" id="A0AAU9K7P4"/>
<dbReference type="Proteomes" id="UP001162131">
    <property type="component" value="Unassembled WGS sequence"/>
</dbReference>
<proteinExistence type="predicted"/>
<keyword evidence="1" id="KW-1133">Transmembrane helix</keyword>
<keyword evidence="1" id="KW-0472">Membrane</keyword>
<feature type="transmembrane region" description="Helical" evidence="1">
    <location>
        <begin position="95"/>
        <end position="116"/>
    </location>
</feature>
<evidence type="ECO:0000313" key="2">
    <source>
        <dbReference type="EMBL" id="CAG9333704.1"/>
    </source>
</evidence>
<dbReference type="EMBL" id="CAJZBQ010000057">
    <property type="protein sequence ID" value="CAG9333704.1"/>
    <property type="molecule type" value="Genomic_DNA"/>
</dbReference>
<keyword evidence="3" id="KW-1185">Reference proteome</keyword>
<gene>
    <name evidence="2" type="ORF">BSTOLATCC_MIC59520</name>
</gene>
<accession>A0AAU9K7P4</accession>
<protein>
    <submittedName>
        <fullName evidence="2">Uncharacterized protein</fullName>
    </submittedName>
</protein>
<evidence type="ECO:0000313" key="3">
    <source>
        <dbReference type="Proteomes" id="UP001162131"/>
    </source>
</evidence>
<sequence length="190" mass="22078">MYEKIIILSCECKLWRKWLQINKMSNPKIQQAINFVNKMTPDTSIEKKLEFLKKKLSASELEEVKKIIMKDDISKYFEPASIKEQKEAGKSNIKYFILTASSIISGIFAAVVTTNYKDIIKRNKDPELEEDKEEDFMVEIDIDKRNYIEKLIKSQNEGFKKLSGQLNDINMSLNSMNVRKNSLKPGLDLD</sequence>
<organism evidence="2 3">
    <name type="scientific">Blepharisma stoltei</name>
    <dbReference type="NCBI Taxonomy" id="1481888"/>
    <lineage>
        <taxon>Eukaryota</taxon>
        <taxon>Sar</taxon>
        <taxon>Alveolata</taxon>
        <taxon>Ciliophora</taxon>
        <taxon>Postciliodesmatophora</taxon>
        <taxon>Heterotrichea</taxon>
        <taxon>Heterotrichida</taxon>
        <taxon>Blepharismidae</taxon>
        <taxon>Blepharisma</taxon>
    </lineage>
</organism>